<gene>
    <name evidence="2" type="ORF">CSUI_004466</name>
</gene>
<organism evidence="2 3">
    <name type="scientific">Cystoisospora suis</name>
    <dbReference type="NCBI Taxonomy" id="483139"/>
    <lineage>
        <taxon>Eukaryota</taxon>
        <taxon>Sar</taxon>
        <taxon>Alveolata</taxon>
        <taxon>Apicomplexa</taxon>
        <taxon>Conoidasida</taxon>
        <taxon>Coccidia</taxon>
        <taxon>Eucoccidiorida</taxon>
        <taxon>Eimeriorina</taxon>
        <taxon>Sarcocystidae</taxon>
        <taxon>Cystoisospora</taxon>
    </lineage>
</organism>
<dbReference type="EMBL" id="MIGC01002079">
    <property type="protein sequence ID" value="PHJ21706.1"/>
    <property type="molecule type" value="Genomic_DNA"/>
</dbReference>
<dbReference type="AlphaFoldDB" id="A0A2C6L1K9"/>
<evidence type="ECO:0000256" key="1">
    <source>
        <dbReference type="SAM" id="MobiDB-lite"/>
    </source>
</evidence>
<keyword evidence="3" id="KW-1185">Reference proteome</keyword>
<reference evidence="2 3" key="1">
    <citation type="journal article" date="2017" name="Int. J. Parasitol.">
        <title>The genome of the protozoan parasite Cystoisospora suis and a reverse vaccinology approach to identify vaccine candidates.</title>
        <authorList>
            <person name="Palmieri N."/>
            <person name="Shrestha A."/>
            <person name="Ruttkowski B."/>
            <person name="Beck T."/>
            <person name="Vogl C."/>
            <person name="Tomley F."/>
            <person name="Blake D.P."/>
            <person name="Joachim A."/>
        </authorList>
    </citation>
    <scope>NUCLEOTIDE SEQUENCE [LARGE SCALE GENOMIC DNA]</scope>
    <source>
        <strain evidence="2 3">Wien I</strain>
    </source>
</reference>
<name>A0A2C6L1K9_9APIC</name>
<dbReference type="RefSeq" id="XP_067923386.1">
    <property type="nucleotide sequence ID" value="XM_068064657.1"/>
</dbReference>
<dbReference type="Proteomes" id="UP000221165">
    <property type="component" value="Unassembled WGS sequence"/>
</dbReference>
<comment type="caution">
    <text evidence="2">The sequence shown here is derived from an EMBL/GenBank/DDBJ whole genome shotgun (WGS) entry which is preliminary data.</text>
</comment>
<evidence type="ECO:0000313" key="3">
    <source>
        <dbReference type="Proteomes" id="UP000221165"/>
    </source>
</evidence>
<proteinExistence type="predicted"/>
<dbReference type="VEuPathDB" id="ToxoDB:CSUI_004466"/>
<evidence type="ECO:0000313" key="2">
    <source>
        <dbReference type="EMBL" id="PHJ21706.1"/>
    </source>
</evidence>
<protein>
    <submittedName>
        <fullName evidence="2">Uncharacterized protein</fullName>
    </submittedName>
</protein>
<dbReference type="GeneID" id="94427868"/>
<accession>A0A2C6L1K9</accession>
<sequence length="152" mass="16730">MSGPAPKARLLPELHLPFCSPRVLTASPSPLCHSPAATHRKTSNWVKTFGSIIRSRRPAVEKPKGFPLMSSRRVLFRSALSVQRRIASLLSRSLVVVHLLSPGVEPVPRSVVRSLSLHVVVKNNNTPCRRPTLHATTSQGPQALVRWSGRSR</sequence>
<feature type="region of interest" description="Disordered" evidence="1">
    <location>
        <begin position="133"/>
        <end position="152"/>
    </location>
</feature>